<gene>
    <name evidence="3" type="ORF">GPUH_LOCUS7219</name>
</gene>
<reference evidence="3 4" key="2">
    <citation type="submission" date="2018-11" db="EMBL/GenBank/DDBJ databases">
        <authorList>
            <consortium name="Pathogen Informatics"/>
        </authorList>
    </citation>
    <scope>NUCLEOTIDE SEQUENCE [LARGE SCALE GENOMIC DNA]</scope>
</reference>
<evidence type="ECO:0000256" key="1">
    <source>
        <dbReference type="ARBA" id="ARBA00009500"/>
    </source>
</evidence>
<dbReference type="SUPFAM" id="SSF56574">
    <property type="entry name" value="Serpins"/>
    <property type="match status" value="1"/>
</dbReference>
<dbReference type="GO" id="GO:0004867">
    <property type="term" value="F:serine-type endopeptidase inhibitor activity"/>
    <property type="evidence" value="ECO:0007669"/>
    <property type="project" value="InterPro"/>
</dbReference>
<dbReference type="Gene3D" id="2.30.39.10">
    <property type="entry name" value="Alpha-1-antitrypsin, domain 1"/>
    <property type="match status" value="1"/>
</dbReference>
<protein>
    <submittedName>
        <fullName evidence="5">SERPIN domain-containing protein</fullName>
    </submittedName>
</protein>
<evidence type="ECO:0000313" key="5">
    <source>
        <dbReference type="WBParaSite" id="GPUH_0000722901-mRNA-1"/>
    </source>
</evidence>
<dbReference type="PANTHER" id="PTHR11461">
    <property type="entry name" value="SERINE PROTEASE INHIBITOR, SERPIN"/>
    <property type="match status" value="1"/>
</dbReference>
<dbReference type="Pfam" id="PF00079">
    <property type="entry name" value="Serpin"/>
    <property type="match status" value="1"/>
</dbReference>
<dbReference type="InterPro" id="IPR000215">
    <property type="entry name" value="Serpin_fam"/>
</dbReference>
<dbReference type="Proteomes" id="UP000271098">
    <property type="component" value="Unassembled WGS sequence"/>
</dbReference>
<dbReference type="InterPro" id="IPR023796">
    <property type="entry name" value="Serpin_dom"/>
</dbReference>
<organism evidence="5">
    <name type="scientific">Gongylonema pulchrum</name>
    <dbReference type="NCBI Taxonomy" id="637853"/>
    <lineage>
        <taxon>Eukaryota</taxon>
        <taxon>Metazoa</taxon>
        <taxon>Ecdysozoa</taxon>
        <taxon>Nematoda</taxon>
        <taxon>Chromadorea</taxon>
        <taxon>Rhabditida</taxon>
        <taxon>Spirurina</taxon>
        <taxon>Spiruromorpha</taxon>
        <taxon>Spiruroidea</taxon>
        <taxon>Gongylonematidae</taxon>
        <taxon>Gongylonema</taxon>
    </lineage>
</organism>
<dbReference type="InterPro" id="IPR042178">
    <property type="entry name" value="Serpin_sf_1"/>
</dbReference>
<dbReference type="OrthoDB" id="9518664at2759"/>
<sequence>MMQMMTYFPYYKDSEVQVLGMPYADDEVHMYIVLPRKQFGLVEIEQKLTGKQLLAYIEKCSDREEIQVPKFKTEKGADLVASLKKLGMTDAFTDNANFNGISDEALKISGVIHKAFIEVLI</sequence>
<comment type="similarity">
    <text evidence="1">Belongs to the serpin family.</text>
</comment>
<dbReference type="InterPro" id="IPR042185">
    <property type="entry name" value="Serpin_sf_2"/>
</dbReference>
<proteinExistence type="inferred from homology"/>
<evidence type="ECO:0000313" key="3">
    <source>
        <dbReference type="EMBL" id="VDK57634.1"/>
    </source>
</evidence>
<accession>A0A183DES9</accession>
<reference evidence="5" key="1">
    <citation type="submission" date="2016-06" db="UniProtKB">
        <authorList>
            <consortium name="WormBaseParasite"/>
        </authorList>
    </citation>
    <scope>IDENTIFICATION</scope>
</reference>
<dbReference type="WBParaSite" id="GPUH_0000722901-mRNA-1">
    <property type="protein sequence ID" value="GPUH_0000722901-mRNA-1"/>
    <property type="gene ID" value="GPUH_0000722901"/>
</dbReference>
<evidence type="ECO:0000313" key="4">
    <source>
        <dbReference type="Proteomes" id="UP000271098"/>
    </source>
</evidence>
<dbReference type="AlphaFoldDB" id="A0A183DES9"/>
<dbReference type="PANTHER" id="PTHR11461:SF211">
    <property type="entry name" value="GH10112P-RELATED"/>
    <property type="match status" value="1"/>
</dbReference>
<dbReference type="InterPro" id="IPR036186">
    <property type="entry name" value="Serpin_sf"/>
</dbReference>
<name>A0A183DES9_9BILA</name>
<feature type="domain" description="Serpin" evidence="2">
    <location>
        <begin position="1"/>
        <end position="119"/>
    </location>
</feature>
<evidence type="ECO:0000259" key="2">
    <source>
        <dbReference type="Pfam" id="PF00079"/>
    </source>
</evidence>
<dbReference type="Gene3D" id="3.30.497.10">
    <property type="entry name" value="Antithrombin, subunit I, domain 2"/>
    <property type="match status" value="1"/>
</dbReference>
<keyword evidence="4" id="KW-1185">Reference proteome</keyword>
<dbReference type="EMBL" id="UYRT01018351">
    <property type="protein sequence ID" value="VDK57634.1"/>
    <property type="molecule type" value="Genomic_DNA"/>
</dbReference>
<dbReference type="GO" id="GO:0005615">
    <property type="term" value="C:extracellular space"/>
    <property type="evidence" value="ECO:0007669"/>
    <property type="project" value="InterPro"/>
</dbReference>